<dbReference type="OrthoDB" id="2997146at2759"/>
<keyword evidence="1" id="KW-0175">Coiled coil</keyword>
<dbReference type="AlphaFoldDB" id="A0A8H6X380"/>
<evidence type="ECO:0000313" key="3">
    <source>
        <dbReference type="Proteomes" id="UP000620124"/>
    </source>
</evidence>
<evidence type="ECO:0008006" key="4">
    <source>
        <dbReference type="Google" id="ProtNLM"/>
    </source>
</evidence>
<comment type="caution">
    <text evidence="2">The sequence shown here is derived from an EMBL/GenBank/DDBJ whole genome shotgun (WGS) entry which is preliminary data.</text>
</comment>
<evidence type="ECO:0000313" key="2">
    <source>
        <dbReference type="EMBL" id="KAF7333503.1"/>
    </source>
</evidence>
<name>A0A8H6X380_9AGAR</name>
<evidence type="ECO:0000256" key="1">
    <source>
        <dbReference type="SAM" id="Coils"/>
    </source>
</evidence>
<proteinExistence type="predicted"/>
<protein>
    <recommendedName>
        <fullName evidence="4">F-box domain-containing protein</fullName>
    </recommendedName>
</protein>
<dbReference type="EMBL" id="JACAZI010000029">
    <property type="protein sequence ID" value="KAF7333503.1"/>
    <property type="molecule type" value="Genomic_DNA"/>
</dbReference>
<sequence length="303" mass="34126">MNPPIWITNSKCSMTIEELQTLIDKLSADIDLQKEVLKQLERTKSTAQRELNAIRDPVARFPLEISSEIFLQCLPPFPPAPASQSAPRLFMSICNAWADIALSTPALWTSIHLGSRGARILEVWLRRARNCDLSLSFHRNLDPSITTILREYAGQVKKLDLCDRNLDGFALEGLGPFARLQTLKVSAALNEDYEFEAFSFPKLVGLLRLAPNLMECILENVHVNVYTPEEKVILPHLRSFKFGDSDSINRHNMGDDDILHYLSLPALDTLTLPVDTISSEDLTLFLKRSSPPASKVASRRWNC</sequence>
<organism evidence="2 3">
    <name type="scientific">Mycena venus</name>
    <dbReference type="NCBI Taxonomy" id="2733690"/>
    <lineage>
        <taxon>Eukaryota</taxon>
        <taxon>Fungi</taxon>
        <taxon>Dikarya</taxon>
        <taxon>Basidiomycota</taxon>
        <taxon>Agaricomycotina</taxon>
        <taxon>Agaricomycetes</taxon>
        <taxon>Agaricomycetidae</taxon>
        <taxon>Agaricales</taxon>
        <taxon>Marasmiineae</taxon>
        <taxon>Mycenaceae</taxon>
        <taxon>Mycena</taxon>
    </lineage>
</organism>
<accession>A0A8H6X380</accession>
<reference evidence="2" key="1">
    <citation type="submission" date="2020-05" db="EMBL/GenBank/DDBJ databases">
        <title>Mycena genomes resolve the evolution of fungal bioluminescence.</title>
        <authorList>
            <person name="Tsai I.J."/>
        </authorList>
    </citation>
    <scope>NUCLEOTIDE SEQUENCE</scope>
    <source>
        <strain evidence="2">CCC161011</strain>
    </source>
</reference>
<feature type="coiled-coil region" evidence="1">
    <location>
        <begin position="16"/>
        <end position="50"/>
    </location>
</feature>
<gene>
    <name evidence="2" type="ORF">MVEN_02366500</name>
</gene>
<dbReference type="Proteomes" id="UP000620124">
    <property type="component" value="Unassembled WGS sequence"/>
</dbReference>
<keyword evidence="3" id="KW-1185">Reference proteome</keyword>